<dbReference type="PROSITE" id="PS51278">
    <property type="entry name" value="GATASE_TYPE_2"/>
    <property type="match status" value="1"/>
</dbReference>
<organism evidence="9 10">
    <name type="scientific">Sinorhizobium garamanticum</name>
    <dbReference type="NCBI Taxonomy" id="680247"/>
    <lineage>
        <taxon>Bacteria</taxon>
        <taxon>Pseudomonadati</taxon>
        <taxon>Pseudomonadota</taxon>
        <taxon>Alphaproteobacteria</taxon>
        <taxon>Hyphomicrobiales</taxon>
        <taxon>Rhizobiaceae</taxon>
        <taxon>Sinorhizobium/Ensifer group</taxon>
        <taxon>Sinorhizobium</taxon>
    </lineage>
</organism>
<dbReference type="InterPro" id="IPR014729">
    <property type="entry name" value="Rossmann-like_a/b/a_fold"/>
</dbReference>
<evidence type="ECO:0000256" key="3">
    <source>
        <dbReference type="ARBA" id="ARBA00012737"/>
    </source>
</evidence>
<dbReference type="PIRSF" id="PIRSF001589">
    <property type="entry name" value="Asn_synthetase_glu-h"/>
    <property type="match status" value="1"/>
</dbReference>
<comment type="similarity">
    <text evidence="2">Belongs to the asparagine synthetase family.</text>
</comment>
<dbReference type="RefSeq" id="WP_280663630.1">
    <property type="nucleotide sequence ID" value="NZ_CP120375.1"/>
</dbReference>
<keyword evidence="6" id="KW-0315">Glutamine amidotransferase</keyword>
<geneLocation type="plasmid" evidence="9 10">
    <name>unnamed</name>
</geneLocation>
<evidence type="ECO:0000256" key="2">
    <source>
        <dbReference type="ARBA" id="ARBA00005752"/>
    </source>
</evidence>
<proteinExistence type="inferred from homology"/>
<dbReference type="Proteomes" id="UP001229355">
    <property type="component" value="Plasmid unnamed"/>
</dbReference>
<keyword evidence="10" id="KW-1185">Reference proteome</keyword>
<evidence type="ECO:0000256" key="1">
    <source>
        <dbReference type="ARBA" id="ARBA00005187"/>
    </source>
</evidence>
<evidence type="ECO:0000313" key="10">
    <source>
        <dbReference type="Proteomes" id="UP001229355"/>
    </source>
</evidence>
<dbReference type="Gene3D" id="3.40.50.620">
    <property type="entry name" value="HUPs"/>
    <property type="match status" value="1"/>
</dbReference>
<comment type="catalytic activity">
    <reaction evidence="7">
        <text>L-aspartate + L-glutamine + ATP + H2O = L-asparagine + L-glutamate + AMP + diphosphate + H(+)</text>
        <dbReference type="Rhea" id="RHEA:12228"/>
        <dbReference type="ChEBI" id="CHEBI:15377"/>
        <dbReference type="ChEBI" id="CHEBI:15378"/>
        <dbReference type="ChEBI" id="CHEBI:29985"/>
        <dbReference type="ChEBI" id="CHEBI:29991"/>
        <dbReference type="ChEBI" id="CHEBI:30616"/>
        <dbReference type="ChEBI" id="CHEBI:33019"/>
        <dbReference type="ChEBI" id="CHEBI:58048"/>
        <dbReference type="ChEBI" id="CHEBI:58359"/>
        <dbReference type="ChEBI" id="CHEBI:456215"/>
        <dbReference type="EC" id="6.3.5.4"/>
    </reaction>
</comment>
<protein>
    <recommendedName>
        <fullName evidence="3">asparagine synthase (glutamine-hydrolyzing)</fullName>
        <ecNumber evidence="3">6.3.5.4</ecNumber>
    </recommendedName>
</protein>
<evidence type="ECO:0000256" key="4">
    <source>
        <dbReference type="ARBA" id="ARBA00022741"/>
    </source>
</evidence>
<dbReference type="SUPFAM" id="SSF52402">
    <property type="entry name" value="Adenine nucleotide alpha hydrolases-like"/>
    <property type="match status" value="1"/>
</dbReference>
<dbReference type="SUPFAM" id="SSF56235">
    <property type="entry name" value="N-terminal nucleophile aminohydrolases (Ntn hydrolases)"/>
    <property type="match status" value="1"/>
</dbReference>
<dbReference type="PANTHER" id="PTHR43284:SF1">
    <property type="entry name" value="ASPARAGINE SYNTHETASE"/>
    <property type="match status" value="1"/>
</dbReference>
<dbReference type="CDD" id="cd01991">
    <property type="entry name" value="Asn_synthase_B_C"/>
    <property type="match status" value="1"/>
</dbReference>
<dbReference type="InterPro" id="IPR029055">
    <property type="entry name" value="Ntn_hydrolases_N"/>
</dbReference>
<dbReference type="InterPro" id="IPR051786">
    <property type="entry name" value="ASN_synthetase/amidase"/>
</dbReference>
<keyword evidence="4" id="KW-0547">Nucleotide-binding</keyword>
<feature type="domain" description="Glutamine amidotransferase type-2" evidence="8">
    <location>
        <begin position="2"/>
        <end position="214"/>
    </location>
</feature>
<gene>
    <name evidence="9" type="primary">asnB</name>
    <name evidence="9" type="ORF">PZN02_005966</name>
</gene>
<comment type="pathway">
    <text evidence="1">Amino-acid biosynthesis; L-asparagine biosynthesis; L-asparagine from L-aspartate (L-Gln route): step 1/1.</text>
</comment>
<dbReference type="EMBL" id="CP120375">
    <property type="protein sequence ID" value="WEX91672.1"/>
    <property type="molecule type" value="Genomic_DNA"/>
</dbReference>
<dbReference type="Pfam" id="PF00733">
    <property type="entry name" value="Asn_synthase"/>
    <property type="match status" value="1"/>
</dbReference>
<dbReference type="Pfam" id="PF13522">
    <property type="entry name" value="GATase_6"/>
    <property type="match status" value="1"/>
</dbReference>
<sequence>MCGIFGIVFRHGGAAVSAETVEDCADALAHRGPDAKGIYIDGSVAFAHRRLSIIDLNSRANQPFRDAASGVVITYNGEIYNYRELKYELAQLGHGFSTESDTEVLLKAYLAWGKSFLSRLDGIFAFALFDPRSASVLIARDRLGVKPLYYTDSDAGFVFASQPNALIRWPGITRKPDLVGALSFLSYRAVVGSRTLFAGISKLEPGRLLEIRRGRHSCERWWSLPAHLERSRPRPSEVKWLLGNAVERQLVADVPVAALLSGGLDSSILAYELSTRSSKKPVFYTGKVQGPDYDETGYAREVATHFGLAHRIIPIRGPSDLKEIAELVRLRGHPLGMHNEIAMFTLAKAVAKEHKVVFTGEGADEIFAGYSRLFRTPYDHRRSRFLTAFPSPLAEIARRRLELGRHADKLQFFLDRYTYFPIEEIRSLTIGGNLRAEEMQLRSHFEQQFSEAVGDFFSKIAHIFVATHLPALLEMVDNTTMAAGIEARVPYTDHQLVTAAMAIPGSDRLKWKSPIAPAQALSSPVSSFSEHLDVSKYPLRREYRSVLPQSVLCRKKMGFPLPLGQWAIGDGARDYRNLILGGDSPLCDLFDLHALKRWFESGRVNPSDAFGRKFWLLANLGLFFKEVLT</sequence>
<reference evidence="9 10" key="1">
    <citation type="submission" date="2023-03" db="EMBL/GenBank/DDBJ databases">
        <authorList>
            <person name="Kaur S."/>
            <person name="Espinosa-Saiz D."/>
            <person name="Velazquez E."/>
            <person name="Menendez E."/>
            <person name="diCenzo G.C."/>
        </authorList>
    </citation>
    <scope>NUCLEOTIDE SEQUENCE [LARGE SCALE GENOMIC DNA]</scope>
    <source>
        <strain evidence="9 10">LMG 24692</strain>
        <plasmid evidence="9 10">unnamed</plasmid>
    </source>
</reference>
<dbReference type="GO" id="GO:0004066">
    <property type="term" value="F:asparagine synthase (glutamine-hydrolyzing) activity"/>
    <property type="evidence" value="ECO:0007669"/>
    <property type="project" value="UniProtKB-EC"/>
</dbReference>
<evidence type="ECO:0000313" key="9">
    <source>
        <dbReference type="EMBL" id="WEX91672.1"/>
    </source>
</evidence>
<dbReference type="CDD" id="cd00712">
    <property type="entry name" value="AsnB"/>
    <property type="match status" value="1"/>
</dbReference>
<dbReference type="Gene3D" id="3.60.20.10">
    <property type="entry name" value="Glutamine Phosphoribosylpyrophosphate, subunit 1, domain 1"/>
    <property type="match status" value="1"/>
</dbReference>
<keyword evidence="9" id="KW-0614">Plasmid</keyword>
<dbReference type="NCBIfam" id="TIGR01536">
    <property type="entry name" value="asn_synth_AEB"/>
    <property type="match status" value="1"/>
</dbReference>
<dbReference type="EC" id="6.3.5.4" evidence="3"/>
<evidence type="ECO:0000259" key="8">
    <source>
        <dbReference type="PROSITE" id="PS51278"/>
    </source>
</evidence>
<evidence type="ECO:0000256" key="6">
    <source>
        <dbReference type="ARBA" id="ARBA00022962"/>
    </source>
</evidence>
<dbReference type="InterPro" id="IPR033738">
    <property type="entry name" value="AsnB_N"/>
</dbReference>
<evidence type="ECO:0000256" key="7">
    <source>
        <dbReference type="ARBA" id="ARBA00048741"/>
    </source>
</evidence>
<dbReference type="PANTHER" id="PTHR43284">
    <property type="entry name" value="ASPARAGINE SYNTHETASE (GLUTAMINE-HYDROLYZING)"/>
    <property type="match status" value="1"/>
</dbReference>
<dbReference type="InterPro" id="IPR017932">
    <property type="entry name" value="GATase_2_dom"/>
</dbReference>
<keyword evidence="9" id="KW-0436">Ligase</keyword>
<evidence type="ECO:0000256" key="5">
    <source>
        <dbReference type="ARBA" id="ARBA00022840"/>
    </source>
</evidence>
<dbReference type="InterPro" id="IPR006426">
    <property type="entry name" value="Asn_synth_AEB"/>
</dbReference>
<accession>A0ABY8DMV9</accession>
<name>A0ABY8DMV9_9HYPH</name>
<keyword evidence="5" id="KW-0067">ATP-binding</keyword>
<dbReference type="InterPro" id="IPR001962">
    <property type="entry name" value="Asn_synthase"/>
</dbReference>